<keyword evidence="4" id="KW-0012">Acyltransferase</keyword>
<dbReference type="GO" id="GO:0005737">
    <property type="term" value="C:cytoplasm"/>
    <property type="evidence" value="ECO:0007669"/>
    <property type="project" value="UniProtKB-SubCell"/>
</dbReference>
<comment type="function">
    <text evidence="5">Acetylates the N-terminal alanine of ribosomal protein bS18.</text>
</comment>
<dbReference type="CDD" id="cd04301">
    <property type="entry name" value="NAT_SF"/>
    <property type="match status" value="1"/>
</dbReference>
<name>A0A4R7KTR1_9CLOT</name>
<evidence type="ECO:0000256" key="4">
    <source>
        <dbReference type="ARBA" id="ARBA00023315"/>
    </source>
</evidence>
<comment type="subcellular location">
    <subcellularLocation>
        <location evidence="5">Cytoplasm</location>
    </subcellularLocation>
</comment>
<dbReference type="PANTHER" id="PTHR43420">
    <property type="entry name" value="ACETYLTRANSFERASE"/>
    <property type="match status" value="1"/>
</dbReference>
<dbReference type="Proteomes" id="UP000295325">
    <property type="component" value="Unassembled WGS sequence"/>
</dbReference>
<keyword evidence="3 7" id="KW-0808">Transferase</keyword>
<evidence type="ECO:0000256" key="5">
    <source>
        <dbReference type="RuleBase" id="RU363094"/>
    </source>
</evidence>
<dbReference type="SUPFAM" id="SSF55729">
    <property type="entry name" value="Acyl-CoA N-acyltransferases (Nat)"/>
    <property type="match status" value="1"/>
</dbReference>
<comment type="caution">
    <text evidence="7">The sequence shown here is derived from an EMBL/GenBank/DDBJ whole genome shotgun (WGS) entry which is preliminary data.</text>
</comment>
<dbReference type="PANTHER" id="PTHR43420:SF44">
    <property type="entry name" value="ACETYLTRANSFERASE YPEA"/>
    <property type="match status" value="1"/>
</dbReference>
<dbReference type="InterPro" id="IPR016181">
    <property type="entry name" value="Acyl_CoA_acyltransferase"/>
</dbReference>
<dbReference type="InterPro" id="IPR050680">
    <property type="entry name" value="YpeA/RimI_acetyltransf"/>
</dbReference>
<evidence type="ECO:0000313" key="7">
    <source>
        <dbReference type="EMBL" id="TDT62438.1"/>
    </source>
</evidence>
<reference evidence="7 8" key="1">
    <citation type="submission" date="2019-03" db="EMBL/GenBank/DDBJ databases">
        <title>Genomic Encyclopedia of Type Strains, Phase IV (KMG-IV): sequencing the most valuable type-strain genomes for metagenomic binning, comparative biology and taxonomic classification.</title>
        <authorList>
            <person name="Goeker M."/>
        </authorList>
    </citation>
    <scope>NUCLEOTIDE SEQUENCE [LARGE SCALE GENOMIC DNA]</scope>
    <source>
        <strain evidence="7 8">DSM 24455</strain>
    </source>
</reference>
<dbReference type="Pfam" id="PF00583">
    <property type="entry name" value="Acetyltransf_1"/>
    <property type="match status" value="1"/>
</dbReference>
<evidence type="ECO:0000259" key="6">
    <source>
        <dbReference type="PROSITE" id="PS51186"/>
    </source>
</evidence>
<dbReference type="Gene3D" id="3.40.630.30">
    <property type="match status" value="1"/>
</dbReference>
<dbReference type="GO" id="GO:0008999">
    <property type="term" value="F:protein-N-terminal-alanine acetyltransferase activity"/>
    <property type="evidence" value="ECO:0007669"/>
    <property type="project" value="UniProtKB-EC"/>
</dbReference>
<gene>
    <name evidence="7" type="ORF">EDD71_104170</name>
</gene>
<keyword evidence="2 5" id="KW-0963">Cytoplasm</keyword>
<dbReference type="NCBIfam" id="TIGR01575">
    <property type="entry name" value="rimI"/>
    <property type="match status" value="1"/>
</dbReference>
<keyword evidence="8" id="KW-1185">Reference proteome</keyword>
<accession>A0A4R7KTR1</accession>
<evidence type="ECO:0000313" key="8">
    <source>
        <dbReference type="Proteomes" id="UP000295325"/>
    </source>
</evidence>
<dbReference type="InterPro" id="IPR000182">
    <property type="entry name" value="GNAT_dom"/>
</dbReference>
<dbReference type="InterPro" id="IPR006464">
    <property type="entry name" value="AcTrfase_RimI/Ard1"/>
</dbReference>
<dbReference type="EMBL" id="SOAZ01000004">
    <property type="protein sequence ID" value="TDT62438.1"/>
    <property type="molecule type" value="Genomic_DNA"/>
</dbReference>
<dbReference type="EC" id="2.3.1.266" evidence="5"/>
<comment type="similarity">
    <text evidence="1 5">Belongs to the acetyltransferase family. RimI subfamily.</text>
</comment>
<sequence length="149" mass="17117">MNDFYMADMDLSHVDDVVLIERLSFTTPWTKEAFISELTRNKCARYRIILKDGRVIAYGGMWIMLDEAHITNIAVHPEFRGIGLGSMLMEDMISVARENGVHAMTLEVRVSNTHAIGLYKKYGFAEIAIRKGYYQDTGEDAIIMWKYNL</sequence>
<comment type="catalytic activity">
    <reaction evidence="5">
        <text>N-terminal L-alanyl-[ribosomal protein bS18] + acetyl-CoA = N-terminal N(alpha)-acetyl-L-alanyl-[ribosomal protein bS18] + CoA + H(+)</text>
        <dbReference type="Rhea" id="RHEA:43756"/>
        <dbReference type="Rhea" id="RHEA-COMP:10676"/>
        <dbReference type="Rhea" id="RHEA-COMP:10677"/>
        <dbReference type="ChEBI" id="CHEBI:15378"/>
        <dbReference type="ChEBI" id="CHEBI:57287"/>
        <dbReference type="ChEBI" id="CHEBI:57288"/>
        <dbReference type="ChEBI" id="CHEBI:64718"/>
        <dbReference type="ChEBI" id="CHEBI:83683"/>
        <dbReference type="EC" id="2.3.1.266"/>
    </reaction>
</comment>
<protein>
    <recommendedName>
        <fullName evidence="5">[Ribosomal protein bS18]-alanine N-acetyltransferase</fullName>
        <ecNumber evidence="5">2.3.1.266</ecNumber>
    </recommendedName>
</protein>
<evidence type="ECO:0000256" key="1">
    <source>
        <dbReference type="ARBA" id="ARBA00005395"/>
    </source>
</evidence>
<evidence type="ECO:0000256" key="2">
    <source>
        <dbReference type="ARBA" id="ARBA00022490"/>
    </source>
</evidence>
<proteinExistence type="inferred from homology"/>
<dbReference type="PROSITE" id="PS51186">
    <property type="entry name" value="GNAT"/>
    <property type="match status" value="1"/>
</dbReference>
<feature type="domain" description="N-acetyltransferase" evidence="6">
    <location>
        <begin position="4"/>
        <end position="149"/>
    </location>
</feature>
<evidence type="ECO:0000256" key="3">
    <source>
        <dbReference type="ARBA" id="ARBA00022679"/>
    </source>
</evidence>
<organism evidence="7 8">
    <name type="scientific">Fonticella tunisiensis</name>
    <dbReference type="NCBI Taxonomy" id="1096341"/>
    <lineage>
        <taxon>Bacteria</taxon>
        <taxon>Bacillati</taxon>
        <taxon>Bacillota</taxon>
        <taxon>Clostridia</taxon>
        <taxon>Eubacteriales</taxon>
        <taxon>Clostridiaceae</taxon>
        <taxon>Fonticella</taxon>
    </lineage>
</organism>
<dbReference type="AlphaFoldDB" id="A0A4R7KTR1"/>